<feature type="transmembrane region" description="Helical" evidence="6">
    <location>
        <begin position="117"/>
        <end position="136"/>
    </location>
</feature>
<gene>
    <name evidence="8" type="ORF">HDK90DRAFT_532182</name>
</gene>
<evidence type="ECO:0000256" key="5">
    <source>
        <dbReference type="ARBA" id="ARBA00023136"/>
    </source>
</evidence>
<dbReference type="Proteomes" id="UP001492380">
    <property type="component" value="Unassembled WGS sequence"/>
</dbReference>
<evidence type="ECO:0000256" key="6">
    <source>
        <dbReference type="RuleBase" id="RU363053"/>
    </source>
</evidence>
<dbReference type="Pfam" id="PF04117">
    <property type="entry name" value="Mpv17_PMP22"/>
    <property type="match status" value="1"/>
</dbReference>
<name>A0ABR1YXL0_9PEZI</name>
<evidence type="ECO:0000256" key="4">
    <source>
        <dbReference type="ARBA" id="ARBA00022989"/>
    </source>
</evidence>
<feature type="region of interest" description="Disordered" evidence="7">
    <location>
        <begin position="68"/>
        <end position="103"/>
    </location>
</feature>
<sequence length="204" mass="22212">MPSSMLQQIVAASALSATSNVLAQFMTAQKQGQPLVFDLAAFVKFVLCTVISTPPNVLWQEYLEEAYPGNTPPPSQNKDKEKSGKTKDEKSKQKRSNGAGPVVDEGERNYWNMFMKFFLDQTVGAFVNIVLFVATIRALNGSGSDEIIAAIKEGMWPIYSAGLKLWPLVSLISFSVVPVDKRVVFGSIVGVAWGVYLSLVAAES</sequence>
<feature type="transmembrane region" description="Helical" evidence="6">
    <location>
        <begin position="183"/>
        <end position="202"/>
    </location>
</feature>
<protein>
    <submittedName>
        <fullName evidence="8">Uncharacterized protein</fullName>
    </submittedName>
</protein>
<keyword evidence="4 6" id="KW-1133">Transmembrane helix</keyword>
<accession>A0ABR1YXL0</accession>
<comment type="caution">
    <text evidence="8">The sequence shown here is derived from an EMBL/GenBank/DDBJ whole genome shotgun (WGS) entry which is preliminary data.</text>
</comment>
<dbReference type="EMBL" id="JBBWRZ010000003">
    <property type="protein sequence ID" value="KAK8240497.1"/>
    <property type="molecule type" value="Genomic_DNA"/>
</dbReference>
<evidence type="ECO:0000256" key="3">
    <source>
        <dbReference type="ARBA" id="ARBA00022692"/>
    </source>
</evidence>
<reference evidence="8 9" key="1">
    <citation type="submission" date="2024-04" db="EMBL/GenBank/DDBJ databases">
        <title>Phyllosticta paracitricarpa is synonymous to the EU quarantine fungus P. citricarpa based on phylogenomic analyses.</title>
        <authorList>
            <consortium name="Lawrence Berkeley National Laboratory"/>
            <person name="Van Ingen-Buijs V.A."/>
            <person name="Van Westerhoven A.C."/>
            <person name="Haridas S."/>
            <person name="Skiadas P."/>
            <person name="Martin F."/>
            <person name="Groenewald J.Z."/>
            <person name="Crous P.W."/>
            <person name="Seidl M.F."/>
        </authorList>
    </citation>
    <scope>NUCLEOTIDE SEQUENCE [LARGE SCALE GENOMIC DNA]</scope>
    <source>
        <strain evidence="8 9">CBS 123374</strain>
    </source>
</reference>
<evidence type="ECO:0000313" key="8">
    <source>
        <dbReference type="EMBL" id="KAK8240497.1"/>
    </source>
</evidence>
<comment type="similarity">
    <text evidence="2 6">Belongs to the peroxisomal membrane protein PXMP2/4 family.</text>
</comment>
<keyword evidence="3 6" id="KW-0812">Transmembrane</keyword>
<evidence type="ECO:0000313" key="9">
    <source>
        <dbReference type="Proteomes" id="UP001492380"/>
    </source>
</evidence>
<dbReference type="InterPro" id="IPR007248">
    <property type="entry name" value="Mpv17_PMP22"/>
</dbReference>
<proteinExistence type="inferred from homology"/>
<dbReference type="PANTHER" id="PTHR11266:SF80">
    <property type="entry name" value="PEROXISOMAL MEMBRANE PROTEIN 2"/>
    <property type="match status" value="1"/>
</dbReference>
<keyword evidence="9" id="KW-1185">Reference proteome</keyword>
<comment type="subcellular location">
    <subcellularLocation>
        <location evidence="1">Membrane</location>
        <topology evidence="1">Multi-pass membrane protein</topology>
    </subcellularLocation>
</comment>
<evidence type="ECO:0000256" key="1">
    <source>
        <dbReference type="ARBA" id="ARBA00004141"/>
    </source>
</evidence>
<feature type="compositionally biased region" description="Basic and acidic residues" evidence="7">
    <location>
        <begin position="77"/>
        <end position="91"/>
    </location>
</feature>
<evidence type="ECO:0000256" key="2">
    <source>
        <dbReference type="ARBA" id="ARBA00006824"/>
    </source>
</evidence>
<evidence type="ECO:0000256" key="7">
    <source>
        <dbReference type="SAM" id="MobiDB-lite"/>
    </source>
</evidence>
<organism evidence="8 9">
    <name type="scientific">Phyllosticta capitalensis</name>
    <dbReference type="NCBI Taxonomy" id="121624"/>
    <lineage>
        <taxon>Eukaryota</taxon>
        <taxon>Fungi</taxon>
        <taxon>Dikarya</taxon>
        <taxon>Ascomycota</taxon>
        <taxon>Pezizomycotina</taxon>
        <taxon>Dothideomycetes</taxon>
        <taxon>Dothideomycetes incertae sedis</taxon>
        <taxon>Botryosphaeriales</taxon>
        <taxon>Phyllostictaceae</taxon>
        <taxon>Phyllosticta</taxon>
    </lineage>
</organism>
<dbReference type="PANTHER" id="PTHR11266">
    <property type="entry name" value="PEROXISOMAL MEMBRANE PROTEIN 2, PXMP2 MPV17"/>
    <property type="match status" value="1"/>
</dbReference>
<keyword evidence="5 6" id="KW-0472">Membrane</keyword>
<feature type="transmembrane region" description="Helical" evidence="6">
    <location>
        <begin position="156"/>
        <end position="176"/>
    </location>
</feature>